<evidence type="ECO:0000313" key="3">
    <source>
        <dbReference type="Proteomes" id="UP000185596"/>
    </source>
</evidence>
<keyword evidence="3" id="KW-1185">Reference proteome</keyword>
<feature type="domain" description="DUF6817" evidence="1">
    <location>
        <begin position="12"/>
        <end position="95"/>
    </location>
</feature>
<dbReference type="STRING" id="1912961.BU204_17210"/>
<dbReference type="PANTHER" id="PTHR37391">
    <property type="entry name" value="E3 UBIQUITIN-PROTEIN LIGASE"/>
    <property type="match status" value="1"/>
</dbReference>
<dbReference type="OrthoDB" id="333547at2"/>
<evidence type="ECO:0000259" key="1">
    <source>
        <dbReference type="Pfam" id="PF20680"/>
    </source>
</evidence>
<gene>
    <name evidence="2" type="ORF">BU204_17210</name>
</gene>
<dbReference type="InterPro" id="IPR049202">
    <property type="entry name" value="DUF6817"/>
</dbReference>
<evidence type="ECO:0000313" key="2">
    <source>
        <dbReference type="EMBL" id="OLF16323.1"/>
    </source>
</evidence>
<dbReference type="EMBL" id="MSIE01000030">
    <property type="protein sequence ID" value="OLF16323.1"/>
    <property type="molecule type" value="Genomic_DNA"/>
</dbReference>
<organism evidence="2 3">
    <name type="scientific">Actinophytocola xanthii</name>
    <dbReference type="NCBI Taxonomy" id="1912961"/>
    <lineage>
        <taxon>Bacteria</taxon>
        <taxon>Bacillati</taxon>
        <taxon>Actinomycetota</taxon>
        <taxon>Actinomycetes</taxon>
        <taxon>Pseudonocardiales</taxon>
        <taxon>Pseudonocardiaceae</taxon>
    </lineage>
</organism>
<dbReference type="RefSeq" id="WP_075126705.1">
    <property type="nucleotide sequence ID" value="NZ_MSIE01000030.1"/>
</dbReference>
<accession>A0A1Q8CPN1</accession>
<dbReference type="PANTHER" id="PTHR37391:SF2">
    <property type="entry name" value="E3 UBIQUITIN-PROTEIN LIGASE"/>
    <property type="match status" value="1"/>
</dbReference>
<reference evidence="2 3" key="1">
    <citation type="submission" date="2016-12" db="EMBL/GenBank/DDBJ databases">
        <title>The draft genome sequence of Actinophytocola sp. 11-183.</title>
        <authorList>
            <person name="Wang W."/>
            <person name="Yuan L."/>
        </authorList>
    </citation>
    <scope>NUCLEOTIDE SEQUENCE [LARGE SCALE GENOMIC DNA]</scope>
    <source>
        <strain evidence="2 3">11-183</strain>
    </source>
</reference>
<dbReference type="Proteomes" id="UP000185596">
    <property type="component" value="Unassembled WGS sequence"/>
</dbReference>
<name>A0A1Q8CPN1_9PSEU</name>
<comment type="caution">
    <text evidence="2">The sequence shown here is derived from an EMBL/GenBank/DDBJ whole genome shotgun (WGS) entry which is preliminary data.</text>
</comment>
<proteinExistence type="predicted"/>
<dbReference type="Pfam" id="PF20680">
    <property type="entry name" value="DUF6817"/>
    <property type="match status" value="1"/>
</dbReference>
<dbReference type="AlphaFoldDB" id="A0A1Q8CPN1"/>
<protein>
    <recommendedName>
        <fullName evidence="1">DUF6817 domain-containing protein</fullName>
    </recommendedName>
</protein>
<sequence>MSGELERAEALLVETGAGELPHPGGTLLAHLRRVRELLAEWGAPAPVQLAGLCHAAYGTDGFGVALLDLEERARLVEAIGPAAESLVYLYGSCDRSAVYPRLDQSEVAFTDRFTGATTVPAEWLVRGFVEITAANELDVVTHNAELAAEHGPALHELMRRARRHLSPAAAARWEAT</sequence>